<feature type="region of interest" description="Disordered" evidence="1">
    <location>
        <begin position="1"/>
        <end position="28"/>
    </location>
</feature>
<accession>A0A835E1H5</accession>
<dbReference type="Proteomes" id="UP000636709">
    <property type="component" value="Unassembled WGS sequence"/>
</dbReference>
<protein>
    <submittedName>
        <fullName evidence="2">Uncharacterized protein</fullName>
    </submittedName>
</protein>
<gene>
    <name evidence="2" type="ORF">HU200_061235</name>
</gene>
<reference evidence="2" key="1">
    <citation type="submission" date="2020-07" db="EMBL/GenBank/DDBJ databases">
        <title>Genome sequence and genetic diversity analysis of an under-domesticated orphan crop, white fonio (Digitaria exilis).</title>
        <authorList>
            <person name="Bennetzen J.L."/>
            <person name="Chen S."/>
            <person name="Ma X."/>
            <person name="Wang X."/>
            <person name="Yssel A.E.J."/>
            <person name="Chaluvadi S.R."/>
            <person name="Johnson M."/>
            <person name="Gangashetty P."/>
            <person name="Hamidou F."/>
            <person name="Sanogo M.D."/>
            <person name="Zwaenepoel A."/>
            <person name="Wallace J."/>
            <person name="Van De Peer Y."/>
            <person name="Van Deynze A."/>
        </authorList>
    </citation>
    <scope>NUCLEOTIDE SEQUENCE</scope>
    <source>
        <tissue evidence="2">Leaves</tissue>
    </source>
</reference>
<proteinExistence type="predicted"/>
<sequence>MASRHASRRPPSATRPTSPPPSAVPRWRGPICRACAGIRALPVCG</sequence>
<keyword evidence="3" id="KW-1185">Reference proteome</keyword>
<organism evidence="2 3">
    <name type="scientific">Digitaria exilis</name>
    <dbReference type="NCBI Taxonomy" id="1010633"/>
    <lineage>
        <taxon>Eukaryota</taxon>
        <taxon>Viridiplantae</taxon>
        <taxon>Streptophyta</taxon>
        <taxon>Embryophyta</taxon>
        <taxon>Tracheophyta</taxon>
        <taxon>Spermatophyta</taxon>
        <taxon>Magnoliopsida</taxon>
        <taxon>Liliopsida</taxon>
        <taxon>Poales</taxon>
        <taxon>Poaceae</taxon>
        <taxon>PACMAD clade</taxon>
        <taxon>Panicoideae</taxon>
        <taxon>Panicodae</taxon>
        <taxon>Paniceae</taxon>
        <taxon>Anthephorinae</taxon>
        <taxon>Digitaria</taxon>
    </lineage>
</organism>
<evidence type="ECO:0000313" key="2">
    <source>
        <dbReference type="EMBL" id="KAF8655102.1"/>
    </source>
</evidence>
<comment type="caution">
    <text evidence="2">The sequence shown here is derived from an EMBL/GenBank/DDBJ whole genome shotgun (WGS) entry which is preliminary data.</text>
</comment>
<evidence type="ECO:0000313" key="3">
    <source>
        <dbReference type="Proteomes" id="UP000636709"/>
    </source>
</evidence>
<evidence type="ECO:0000256" key="1">
    <source>
        <dbReference type="SAM" id="MobiDB-lite"/>
    </source>
</evidence>
<dbReference type="EMBL" id="JACEFO010002599">
    <property type="protein sequence ID" value="KAF8655102.1"/>
    <property type="molecule type" value="Genomic_DNA"/>
</dbReference>
<name>A0A835E1H5_9POAL</name>
<dbReference type="AlphaFoldDB" id="A0A835E1H5"/>